<feature type="binding site" evidence="7">
    <location>
        <begin position="216"/>
        <end position="239"/>
    </location>
    <ligand>
        <name>NADP(+)</name>
        <dbReference type="ChEBI" id="CHEBI:58349"/>
    </ligand>
</feature>
<dbReference type="InterPro" id="IPR050139">
    <property type="entry name" value="GMP_reductase"/>
</dbReference>
<keyword evidence="11" id="KW-1185">Reference proteome</keyword>
<dbReference type="SMART" id="SM01240">
    <property type="entry name" value="IMPDH"/>
    <property type="match status" value="1"/>
</dbReference>
<dbReference type="PANTHER" id="PTHR43170">
    <property type="entry name" value="GMP REDUCTASE"/>
    <property type="match status" value="1"/>
</dbReference>
<evidence type="ECO:0000259" key="9">
    <source>
        <dbReference type="Pfam" id="PF00478"/>
    </source>
</evidence>
<evidence type="ECO:0000256" key="1">
    <source>
        <dbReference type="ARBA" id="ARBA00022723"/>
    </source>
</evidence>
<dbReference type="InterPro" id="IPR013785">
    <property type="entry name" value="Aldolase_TIM"/>
</dbReference>
<dbReference type="PIRSF" id="PIRSF000235">
    <property type="entry name" value="GMP_reductase"/>
    <property type="match status" value="1"/>
</dbReference>
<protein>
    <recommendedName>
        <fullName evidence="7">GMP reductase</fullName>
        <ecNumber evidence="7">1.7.1.7</ecNumber>
    </recommendedName>
    <alternativeName>
        <fullName evidence="7">Guanosine 5'-monophosphate oxidoreductase</fullName>
        <shortName evidence="7">Guanosine monophosphate reductase</shortName>
    </alternativeName>
</protein>
<gene>
    <name evidence="7 10" type="primary">guaC</name>
    <name evidence="10" type="ORF">ACFOWD_11325</name>
</gene>
<dbReference type="Pfam" id="PF00478">
    <property type="entry name" value="IMPDH"/>
    <property type="match status" value="1"/>
</dbReference>
<comment type="subunit">
    <text evidence="7">Homotetramer.</text>
</comment>
<comment type="catalytic activity">
    <reaction evidence="6 7 8">
        <text>IMP + NH4(+) + NADP(+) = GMP + NADPH + 2 H(+)</text>
        <dbReference type="Rhea" id="RHEA:17185"/>
        <dbReference type="ChEBI" id="CHEBI:15378"/>
        <dbReference type="ChEBI" id="CHEBI:28938"/>
        <dbReference type="ChEBI" id="CHEBI:57783"/>
        <dbReference type="ChEBI" id="CHEBI:58053"/>
        <dbReference type="ChEBI" id="CHEBI:58115"/>
        <dbReference type="ChEBI" id="CHEBI:58349"/>
        <dbReference type="EC" id="1.7.1.7"/>
    </reaction>
</comment>
<comment type="similarity">
    <text evidence="7">Belongs to the IMPDH/GMPR family. GuaC type 1 subfamily.</text>
</comment>
<proteinExistence type="inferred from homology"/>
<dbReference type="SUPFAM" id="SSF51412">
    <property type="entry name" value="Inosine monophosphate dehydrogenase (IMPDH)"/>
    <property type="match status" value="1"/>
</dbReference>
<evidence type="ECO:0000256" key="8">
    <source>
        <dbReference type="RuleBase" id="RU003929"/>
    </source>
</evidence>
<keyword evidence="3 7" id="KW-0630">Potassium</keyword>
<evidence type="ECO:0000256" key="6">
    <source>
        <dbReference type="ARBA" id="ARBA00048616"/>
    </source>
</evidence>
<feature type="binding site" evidence="7">
    <location>
        <position position="183"/>
    </location>
    <ligand>
        <name>K(+)</name>
        <dbReference type="ChEBI" id="CHEBI:29103"/>
    </ligand>
</feature>
<evidence type="ECO:0000313" key="11">
    <source>
        <dbReference type="Proteomes" id="UP001595826"/>
    </source>
</evidence>
<evidence type="ECO:0000313" key="10">
    <source>
        <dbReference type="EMBL" id="MFC4269499.1"/>
    </source>
</evidence>
<sequence>MRIENDLKLGFKDVMFRPKRSTLKSRSEVTLEREFNFLHSDITWKGVPIIAANMDTVGTFNMAKALSNHNIFTAIHKHYTIDDWRKFIHESSVNTLNNIAISTGTSKEDAKKVKTILNEFPQINFICIDVANGYSEHFVEFVRKMRKQHPNKVIIAGNVVTGEMVEELLLSGADIIKVGIGPGSVCTTRVKTGVGYPQLSAIIECADAAHGLGGQIISDGGCKVPGDVAKAFGANADFVMLGGMLAGHTESGGEIIEENGEKFKAFYGMSSETAMNKHSGGVADYRASEGKTVKIPFKGNVENTVIDILGGLRSTCTYVGARRLKELTKRTTFIRVQEQENQVFTR</sequence>
<evidence type="ECO:0000256" key="2">
    <source>
        <dbReference type="ARBA" id="ARBA00022857"/>
    </source>
</evidence>
<dbReference type="Proteomes" id="UP001595826">
    <property type="component" value="Unassembled WGS sequence"/>
</dbReference>
<dbReference type="EC" id="1.7.1.7" evidence="7"/>
<keyword evidence="1 7" id="KW-0479">Metal-binding</keyword>
<dbReference type="CDD" id="cd00381">
    <property type="entry name" value="IMPDH"/>
    <property type="match status" value="1"/>
</dbReference>
<dbReference type="InterPro" id="IPR015875">
    <property type="entry name" value="IMP_DH/GMP_Rdtase_CS"/>
</dbReference>
<reference evidence="11" key="1">
    <citation type="journal article" date="2019" name="Int. J. Syst. Evol. Microbiol.">
        <title>The Global Catalogue of Microorganisms (GCM) 10K type strain sequencing project: providing services to taxonomists for standard genome sequencing and annotation.</title>
        <authorList>
            <consortium name="The Broad Institute Genomics Platform"/>
            <consortium name="The Broad Institute Genome Sequencing Center for Infectious Disease"/>
            <person name="Wu L."/>
            <person name="Ma J."/>
        </authorList>
    </citation>
    <scope>NUCLEOTIDE SEQUENCE [LARGE SCALE GENOMIC DNA]</scope>
    <source>
        <strain evidence="11">CECT 8655</strain>
    </source>
</reference>
<feature type="domain" description="IMP dehydrogenase/GMP reductase" evidence="9">
    <location>
        <begin position="9"/>
        <end position="338"/>
    </location>
</feature>
<evidence type="ECO:0000256" key="3">
    <source>
        <dbReference type="ARBA" id="ARBA00022958"/>
    </source>
</evidence>
<dbReference type="EMBL" id="JBHSCY010000002">
    <property type="protein sequence ID" value="MFC4269499.1"/>
    <property type="molecule type" value="Genomic_DNA"/>
</dbReference>
<dbReference type="InterPro" id="IPR001093">
    <property type="entry name" value="IMP_DH_GMPRt"/>
</dbReference>
<comment type="function">
    <text evidence="5 7 8">Catalyzes the irreversible NADPH-dependent deamination of GMP to IMP. It functions in the conversion of nucleobase, nucleoside and nucleotide derivatives of G to A nucleotides, and in maintaining the intracellular balance of A and G nucleotides.</text>
</comment>
<accession>A0ABV8RAS9</accession>
<dbReference type="HAMAP" id="MF_00596">
    <property type="entry name" value="GMP_reduct_type1"/>
    <property type="match status" value="1"/>
</dbReference>
<evidence type="ECO:0000256" key="7">
    <source>
        <dbReference type="HAMAP-Rule" id="MF_00596"/>
    </source>
</evidence>
<comment type="caution">
    <text evidence="10">The sequence shown here is derived from an EMBL/GenBank/DDBJ whole genome shotgun (WGS) entry which is preliminary data.</text>
</comment>
<dbReference type="RefSeq" id="WP_377410633.1">
    <property type="nucleotide sequence ID" value="NZ_JBHSCY010000002.1"/>
</dbReference>
<dbReference type="NCBIfam" id="TIGR01305">
    <property type="entry name" value="GMP_reduct_1"/>
    <property type="match status" value="1"/>
</dbReference>
<keyword evidence="2 7" id="KW-0521">NADP</keyword>
<evidence type="ECO:0000256" key="4">
    <source>
        <dbReference type="ARBA" id="ARBA00023002"/>
    </source>
</evidence>
<feature type="binding site" evidence="7">
    <location>
        <begin position="108"/>
        <end position="131"/>
    </location>
    <ligand>
        <name>NADP(+)</name>
        <dbReference type="ChEBI" id="CHEBI:58349"/>
    </ligand>
</feature>
<dbReference type="Gene3D" id="3.20.20.70">
    <property type="entry name" value="Aldolase class I"/>
    <property type="match status" value="1"/>
</dbReference>
<keyword evidence="4 7" id="KW-0560">Oxidoreductase</keyword>
<feature type="active site" description="Thioimidate intermediate" evidence="7">
    <location>
        <position position="186"/>
    </location>
</feature>
<feature type="binding site" evidence="7">
    <location>
        <position position="181"/>
    </location>
    <ligand>
        <name>K(+)</name>
        <dbReference type="ChEBI" id="CHEBI:29103"/>
    </ligand>
</feature>
<dbReference type="NCBIfam" id="NF003470">
    <property type="entry name" value="PRK05096.1"/>
    <property type="match status" value="1"/>
</dbReference>
<evidence type="ECO:0000256" key="5">
    <source>
        <dbReference type="ARBA" id="ARBA00037691"/>
    </source>
</evidence>
<dbReference type="PROSITE" id="PS00487">
    <property type="entry name" value="IMP_DH_GMP_RED"/>
    <property type="match status" value="1"/>
</dbReference>
<organism evidence="10 11">
    <name type="scientific">Polaribacter marinivivus</name>
    <dbReference type="NCBI Taxonomy" id="1524260"/>
    <lineage>
        <taxon>Bacteria</taxon>
        <taxon>Pseudomonadati</taxon>
        <taxon>Bacteroidota</taxon>
        <taxon>Flavobacteriia</taxon>
        <taxon>Flavobacteriales</taxon>
        <taxon>Flavobacteriaceae</taxon>
    </lineage>
</organism>
<dbReference type="InterPro" id="IPR005993">
    <property type="entry name" value="GMPR"/>
</dbReference>
<dbReference type="PANTHER" id="PTHR43170:SF5">
    <property type="entry name" value="GMP REDUCTASE"/>
    <property type="match status" value="1"/>
</dbReference>
<name>A0ABV8RAS9_9FLAO</name>
<dbReference type="GO" id="GO:0003920">
    <property type="term" value="F:GMP reductase activity"/>
    <property type="evidence" value="ECO:0007669"/>
    <property type="project" value="UniProtKB-EC"/>
</dbReference>